<keyword evidence="3" id="KW-1185">Reference proteome</keyword>
<dbReference type="PANTHER" id="PTHR43861:SF2">
    <property type="entry name" value="CARBOXY-S-ADENOSYL-L-METHIONINE SYNTHASE"/>
    <property type="match status" value="1"/>
</dbReference>
<dbReference type="Gene3D" id="3.40.50.150">
    <property type="entry name" value="Vaccinia Virus protein VP39"/>
    <property type="match status" value="1"/>
</dbReference>
<dbReference type="SUPFAM" id="SSF53335">
    <property type="entry name" value="S-adenosyl-L-methionine-dependent methyltransferases"/>
    <property type="match status" value="1"/>
</dbReference>
<dbReference type="Proteomes" id="UP000318017">
    <property type="component" value="Chromosome"/>
</dbReference>
<dbReference type="GO" id="GO:0032259">
    <property type="term" value="P:methylation"/>
    <property type="evidence" value="ECO:0007669"/>
    <property type="project" value="UniProtKB-KW"/>
</dbReference>
<proteinExistence type="predicted"/>
<dbReference type="GO" id="GO:0008168">
    <property type="term" value="F:methyltransferase activity"/>
    <property type="evidence" value="ECO:0007669"/>
    <property type="project" value="UniProtKB-KW"/>
</dbReference>
<feature type="domain" description="Methyltransferase type 12" evidence="1">
    <location>
        <begin position="57"/>
        <end position="149"/>
    </location>
</feature>
<dbReference type="EMBL" id="CP036298">
    <property type="protein sequence ID" value="QDV26630.1"/>
    <property type="molecule type" value="Genomic_DNA"/>
</dbReference>
<dbReference type="KEGG" id="ahel:Q31a_50040"/>
<gene>
    <name evidence="2" type="primary">cmoA_1</name>
    <name evidence="2" type="ORF">Q31a_50040</name>
</gene>
<sequence>MNTSASTFDLAAREYSQQLDQGISLSGESADFFVEHRVRLLATYLQTHTEIRRPRVLDFGCGIGNATEALKEQLDACEVMGLDCSSESIRLAQQRFANSAYRWTVGGSEIAPSSLDVVYTSGVFHHIEPAQRQVELSRIFQWLKPGGVLALFENNPWNPATHWVMSRIPFDHDAQCLSPWETRRRISQAGLTPQLTRSLFFFPRCLRYLRPLEPLLSPLPMGAQYVVLARRSRDLPSGN</sequence>
<dbReference type="OrthoDB" id="9804312at2"/>
<evidence type="ECO:0000313" key="2">
    <source>
        <dbReference type="EMBL" id="QDV26630.1"/>
    </source>
</evidence>
<keyword evidence="2" id="KW-0808">Transferase</keyword>
<dbReference type="AlphaFoldDB" id="A0A518GDK8"/>
<reference evidence="2 3" key="1">
    <citation type="submission" date="2019-02" db="EMBL/GenBank/DDBJ databases">
        <title>Deep-cultivation of Planctomycetes and their phenomic and genomic characterization uncovers novel biology.</title>
        <authorList>
            <person name="Wiegand S."/>
            <person name="Jogler M."/>
            <person name="Boedeker C."/>
            <person name="Pinto D."/>
            <person name="Vollmers J."/>
            <person name="Rivas-Marin E."/>
            <person name="Kohn T."/>
            <person name="Peeters S.H."/>
            <person name="Heuer A."/>
            <person name="Rast P."/>
            <person name="Oberbeckmann S."/>
            <person name="Bunk B."/>
            <person name="Jeske O."/>
            <person name="Meyerdierks A."/>
            <person name="Storesund J.E."/>
            <person name="Kallscheuer N."/>
            <person name="Luecker S."/>
            <person name="Lage O.M."/>
            <person name="Pohl T."/>
            <person name="Merkel B.J."/>
            <person name="Hornburger P."/>
            <person name="Mueller R.-W."/>
            <person name="Bruemmer F."/>
            <person name="Labrenz M."/>
            <person name="Spormann A.M."/>
            <person name="Op den Camp H."/>
            <person name="Overmann J."/>
            <person name="Amann R."/>
            <person name="Jetten M.S.M."/>
            <person name="Mascher T."/>
            <person name="Medema M.H."/>
            <person name="Devos D.P."/>
            <person name="Kaster A.-K."/>
            <person name="Ovreas L."/>
            <person name="Rohde M."/>
            <person name="Galperin M.Y."/>
            <person name="Jogler C."/>
        </authorList>
    </citation>
    <scope>NUCLEOTIDE SEQUENCE [LARGE SCALE GENOMIC DNA]</scope>
    <source>
        <strain evidence="2 3">Q31a</strain>
    </source>
</reference>
<protein>
    <submittedName>
        <fullName evidence="2">tRNA (Cmo5U34)-methyltransferase</fullName>
        <ecNumber evidence="2">2.1.1.-</ecNumber>
    </submittedName>
</protein>
<organism evidence="2 3">
    <name type="scientific">Aureliella helgolandensis</name>
    <dbReference type="NCBI Taxonomy" id="2527968"/>
    <lineage>
        <taxon>Bacteria</taxon>
        <taxon>Pseudomonadati</taxon>
        <taxon>Planctomycetota</taxon>
        <taxon>Planctomycetia</taxon>
        <taxon>Pirellulales</taxon>
        <taxon>Pirellulaceae</taxon>
        <taxon>Aureliella</taxon>
    </lineage>
</organism>
<dbReference type="PANTHER" id="PTHR43861">
    <property type="entry name" value="TRANS-ACONITATE 2-METHYLTRANSFERASE-RELATED"/>
    <property type="match status" value="1"/>
</dbReference>
<accession>A0A518GDK8</accession>
<name>A0A518GDK8_9BACT</name>
<evidence type="ECO:0000313" key="3">
    <source>
        <dbReference type="Proteomes" id="UP000318017"/>
    </source>
</evidence>
<evidence type="ECO:0000259" key="1">
    <source>
        <dbReference type="Pfam" id="PF08242"/>
    </source>
</evidence>
<dbReference type="Pfam" id="PF08242">
    <property type="entry name" value="Methyltransf_12"/>
    <property type="match status" value="1"/>
</dbReference>
<dbReference type="RefSeq" id="WP_145082880.1">
    <property type="nucleotide sequence ID" value="NZ_CP036298.1"/>
</dbReference>
<dbReference type="CDD" id="cd02440">
    <property type="entry name" value="AdoMet_MTases"/>
    <property type="match status" value="1"/>
</dbReference>
<dbReference type="EC" id="2.1.1.-" evidence="2"/>
<keyword evidence="2" id="KW-0489">Methyltransferase</keyword>
<dbReference type="InterPro" id="IPR013217">
    <property type="entry name" value="Methyltransf_12"/>
</dbReference>
<dbReference type="InterPro" id="IPR029063">
    <property type="entry name" value="SAM-dependent_MTases_sf"/>
</dbReference>